<feature type="transmembrane region" description="Helical" evidence="1">
    <location>
        <begin position="369"/>
        <end position="394"/>
    </location>
</feature>
<feature type="transmembrane region" description="Helical" evidence="1">
    <location>
        <begin position="228"/>
        <end position="252"/>
    </location>
</feature>
<keyword evidence="1" id="KW-0812">Transmembrane</keyword>
<dbReference type="Proteomes" id="UP001206572">
    <property type="component" value="Unassembled WGS sequence"/>
</dbReference>
<dbReference type="EMBL" id="JANUHA010000028">
    <property type="protein sequence ID" value="MCS0599378.1"/>
    <property type="molecule type" value="Genomic_DNA"/>
</dbReference>
<evidence type="ECO:0000313" key="3">
    <source>
        <dbReference type="Proteomes" id="UP001206572"/>
    </source>
</evidence>
<dbReference type="RefSeq" id="WP_258830375.1">
    <property type="nucleotide sequence ID" value="NZ_JANUHA010000028.1"/>
</dbReference>
<keyword evidence="1" id="KW-0472">Membrane</keyword>
<evidence type="ECO:0000256" key="1">
    <source>
        <dbReference type="SAM" id="Phobius"/>
    </source>
</evidence>
<sequence>MSLPSTSTIPVLKAGITLTRFESGAASPRFLLALGDSHFLVSAKTRALVLALLSKPLDAAQLEARYEAESGQFLAAEQLLALARQTLPDVLYIDTPLPPRHMPFVVSVTLLPTRLASRVTRWLAWLFTPGLAVALLAVFAALHIAVLPSAMHSAHGAWSAREAVGLVSLFLLSGLVHELGHTAACRYFRCPHGAIGFGLYFIFPAWYADVTKAWQLRPRQRAVVDLGGVYFQSIFLIAIDAWALAIGSAMALKLSWLITFTMLFTLNPVFKFDGYWLLSDLSGLHNLHKQVQSSVSSLVAAAIGRRTAGAPTVRSGILYGYTLLSVGYFAYFALFLGRELRLLPTATLDKIAAGWALLRAVPAGQGWELAVALGAFTGTLLWPAMVILGTVFFLDKLRRSLIGIAAAVRTARALPLAPGSALEKS</sequence>
<feature type="transmembrane region" description="Helical" evidence="1">
    <location>
        <begin position="188"/>
        <end position="208"/>
    </location>
</feature>
<accession>A0ABT2AT16</accession>
<organism evidence="2 3">
    <name type="scientific">Massilia agri</name>
    <dbReference type="NCBI Taxonomy" id="1886785"/>
    <lineage>
        <taxon>Bacteria</taxon>
        <taxon>Pseudomonadati</taxon>
        <taxon>Pseudomonadota</taxon>
        <taxon>Betaproteobacteria</taxon>
        <taxon>Burkholderiales</taxon>
        <taxon>Oxalobacteraceae</taxon>
        <taxon>Telluria group</taxon>
        <taxon>Massilia</taxon>
    </lineage>
</organism>
<feature type="transmembrane region" description="Helical" evidence="1">
    <location>
        <begin position="122"/>
        <end position="146"/>
    </location>
</feature>
<proteinExistence type="predicted"/>
<reference evidence="2 3" key="1">
    <citation type="submission" date="2022-08" db="EMBL/GenBank/DDBJ databases">
        <title>Reclassification of Massilia species as members of the genera Telluria, Duganella, Pseudoduganella, Mokoshia gen. nov. and Zemynaea gen. nov. using orthogonal and non-orthogonal genome-based approaches.</title>
        <authorList>
            <person name="Bowman J.P."/>
        </authorList>
    </citation>
    <scope>NUCLEOTIDE SEQUENCE [LARGE SCALE GENOMIC DNA]</scope>
    <source>
        <strain evidence="2 3">JCM 31661</strain>
    </source>
</reference>
<protein>
    <recommendedName>
        <fullName evidence="4">Peptide zinc metalloprotease protein</fullName>
    </recommendedName>
</protein>
<evidence type="ECO:0000313" key="2">
    <source>
        <dbReference type="EMBL" id="MCS0599378.1"/>
    </source>
</evidence>
<name>A0ABT2AT16_9BURK</name>
<evidence type="ECO:0008006" key="4">
    <source>
        <dbReference type="Google" id="ProtNLM"/>
    </source>
</evidence>
<comment type="caution">
    <text evidence="2">The sequence shown here is derived from an EMBL/GenBank/DDBJ whole genome shotgun (WGS) entry which is preliminary data.</text>
</comment>
<gene>
    <name evidence="2" type="ORF">NX780_23810</name>
</gene>
<feature type="transmembrane region" description="Helical" evidence="1">
    <location>
        <begin position="158"/>
        <end position="176"/>
    </location>
</feature>
<keyword evidence="3" id="KW-1185">Reference proteome</keyword>
<feature type="transmembrane region" description="Helical" evidence="1">
    <location>
        <begin position="316"/>
        <end position="336"/>
    </location>
</feature>
<keyword evidence="1" id="KW-1133">Transmembrane helix</keyword>